<evidence type="ECO:0000256" key="1">
    <source>
        <dbReference type="ARBA" id="ARBA00002844"/>
    </source>
</evidence>
<organism evidence="5 6">
    <name type="scientific">Onychostoma macrolepis</name>
    <dbReference type="NCBI Taxonomy" id="369639"/>
    <lineage>
        <taxon>Eukaryota</taxon>
        <taxon>Metazoa</taxon>
        <taxon>Chordata</taxon>
        <taxon>Craniata</taxon>
        <taxon>Vertebrata</taxon>
        <taxon>Euteleostomi</taxon>
        <taxon>Actinopterygii</taxon>
        <taxon>Neopterygii</taxon>
        <taxon>Teleostei</taxon>
        <taxon>Ostariophysi</taxon>
        <taxon>Cypriniformes</taxon>
        <taxon>Cyprinidae</taxon>
        <taxon>Acrossocheilinae</taxon>
        <taxon>Onychostoma</taxon>
    </lineage>
</organism>
<sequence>MTDVEVTYEDFIASGRTGRRNAVHDILGTSGGLDASGLSQTLSELNISKAEAGNDEEKSQSLADSEPKQEEGKGEGSGWRRLGFEEATVKGWALRITVLLFFDSERYFS</sequence>
<dbReference type="Pfam" id="PF02827">
    <property type="entry name" value="PKI"/>
    <property type="match status" value="1"/>
</dbReference>
<evidence type="ECO:0000313" key="6">
    <source>
        <dbReference type="Proteomes" id="UP000579812"/>
    </source>
</evidence>
<evidence type="ECO:0000256" key="2">
    <source>
        <dbReference type="ARBA" id="ARBA00006393"/>
    </source>
</evidence>
<evidence type="ECO:0008006" key="7">
    <source>
        <dbReference type="Google" id="ProtNLM"/>
    </source>
</evidence>
<accession>A0A7J6BL57</accession>
<comment type="function">
    <text evidence="1">Extremely potent competitive inhibitor of cAMP-dependent protein kinase activity, this protein interacts with the catalytic subunit of the enzyme after the cAMP-induced dissociation of its regulatory chains.</text>
</comment>
<reference evidence="5 6" key="1">
    <citation type="submission" date="2020-04" db="EMBL/GenBank/DDBJ databases">
        <title>Chromosome-level genome assembly of a cyprinid fish Onychostoma macrolepis by integration of Nanopore Sequencing, Bionano and Hi-C technology.</title>
        <authorList>
            <person name="Wang D."/>
        </authorList>
    </citation>
    <scope>NUCLEOTIDE SEQUENCE [LARGE SCALE GENOMIC DNA]</scope>
    <source>
        <strain evidence="5">SWU-2019</strain>
        <tissue evidence="5">Muscle</tissue>
    </source>
</reference>
<gene>
    <name evidence="5" type="ORF">G5714_023430</name>
</gene>
<keyword evidence="6" id="KW-1185">Reference proteome</keyword>
<dbReference type="Proteomes" id="UP000579812">
    <property type="component" value="Unassembled WGS sequence"/>
</dbReference>
<comment type="similarity">
    <text evidence="2">Belongs to the PKI family.</text>
</comment>
<evidence type="ECO:0000313" key="5">
    <source>
        <dbReference type="EMBL" id="KAF4095827.1"/>
    </source>
</evidence>
<protein>
    <recommendedName>
        <fullName evidence="7">cAMP-dependent protein kinase inhibitor alpha</fullName>
    </recommendedName>
</protein>
<feature type="compositionally biased region" description="Basic and acidic residues" evidence="4">
    <location>
        <begin position="55"/>
        <end position="74"/>
    </location>
</feature>
<evidence type="ECO:0000256" key="3">
    <source>
        <dbReference type="ARBA" id="ARBA00023013"/>
    </source>
</evidence>
<feature type="region of interest" description="Disordered" evidence="4">
    <location>
        <begin position="49"/>
        <end position="80"/>
    </location>
</feature>
<keyword evidence="3" id="KW-0649">Protein kinase inhibitor</keyword>
<dbReference type="GO" id="GO:0004862">
    <property type="term" value="F:cAMP-dependent protein kinase inhibitor activity"/>
    <property type="evidence" value="ECO:0007669"/>
    <property type="project" value="InterPro"/>
</dbReference>
<comment type="caution">
    <text evidence="5">The sequence shown here is derived from an EMBL/GenBank/DDBJ whole genome shotgun (WGS) entry which is preliminary data.</text>
</comment>
<evidence type="ECO:0000256" key="4">
    <source>
        <dbReference type="SAM" id="MobiDB-lite"/>
    </source>
</evidence>
<dbReference type="EMBL" id="JAAMOB010000024">
    <property type="protein sequence ID" value="KAF4095827.1"/>
    <property type="molecule type" value="Genomic_DNA"/>
</dbReference>
<dbReference type="InterPro" id="IPR004171">
    <property type="entry name" value="cAMP_dep_PKI"/>
</dbReference>
<proteinExistence type="inferred from homology"/>
<dbReference type="PANTHER" id="PTHR15416">
    <property type="entry name" value="CAMP-DEPENDENT PROTEIN KINASE INHIBITOR/PKI"/>
    <property type="match status" value="1"/>
</dbReference>
<dbReference type="AlphaFoldDB" id="A0A7J6BL57"/>
<name>A0A7J6BL57_9TELE</name>